<reference evidence="2 3" key="1">
    <citation type="submission" date="2009-04" db="EMBL/GenBank/DDBJ databases">
        <authorList>
            <person name="Sebastian Y."/>
            <person name="Madupu R."/>
            <person name="Durkin A.S."/>
            <person name="Torralba M."/>
            <person name="Methe B."/>
            <person name="Sutton G.G."/>
            <person name="Strausberg R.L."/>
            <person name="Nelson K.E."/>
        </authorList>
    </citation>
    <scope>NUCLEOTIDE SEQUENCE [LARGE SCALE GENOMIC DNA]</scope>
    <source>
        <strain evidence="3">ATCC 35406 / BCRC 14492 / JCM 8526 / NCTC 13058 / HG 370</strain>
    </source>
</reference>
<name>C3JB56_POREA</name>
<keyword evidence="1" id="KW-1133">Transmembrane helix</keyword>
<dbReference type="AlphaFoldDB" id="C3JB56"/>
<accession>C3JB56</accession>
<feature type="transmembrane region" description="Helical" evidence="1">
    <location>
        <begin position="22"/>
        <end position="46"/>
    </location>
</feature>
<proteinExistence type="predicted"/>
<gene>
    <name evidence="2" type="ORF">POREN0001_1499</name>
</gene>
<keyword evidence="1" id="KW-0812">Transmembrane</keyword>
<keyword evidence="1" id="KW-0472">Membrane</keyword>
<keyword evidence="3" id="KW-1185">Reference proteome</keyword>
<dbReference type="EMBL" id="ACNN01000024">
    <property type="protein sequence ID" value="EEN82569.1"/>
    <property type="molecule type" value="Genomic_DNA"/>
</dbReference>
<evidence type="ECO:0000256" key="1">
    <source>
        <dbReference type="SAM" id="Phobius"/>
    </source>
</evidence>
<organism evidence="2 3">
    <name type="scientific">Porphyromonas endodontalis (strain ATCC 35406 / DSM 24491 / JCM 8526 / CCUG 16442 / BCRC 14492 / NCTC 13058 / HG 370)</name>
    <name type="common">Bacteroides endodontalis</name>
    <dbReference type="NCBI Taxonomy" id="553175"/>
    <lineage>
        <taxon>Bacteria</taxon>
        <taxon>Pseudomonadati</taxon>
        <taxon>Bacteroidota</taxon>
        <taxon>Bacteroidia</taxon>
        <taxon>Bacteroidales</taxon>
        <taxon>Porphyromonadaceae</taxon>
        <taxon>Porphyromonas</taxon>
    </lineage>
</organism>
<evidence type="ECO:0000313" key="3">
    <source>
        <dbReference type="Proteomes" id="UP000004295"/>
    </source>
</evidence>
<sequence length="136" mass="15570">MLGIGALPCGVFMFLGMDRERVVLSISLALFGVATLALAVIFLLLYCRRTGIRKIIVRQDQILFESSDNTTQQISLDTLKSVDLYATYDEMIELKAQRQARITLSKSWIKKKDYRFLVSYLQDNSVTVGYKYTDLR</sequence>
<dbReference type="Proteomes" id="UP000004295">
    <property type="component" value="Unassembled WGS sequence"/>
</dbReference>
<comment type="caution">
    <text evidence="2">The sequence shown here is derived from an EMBL/GenBank/DDBJ whole genome shotgun (WGS) entry which is preliminary data.</text>
</comment>
<dbReference type="STRING" id="553175.POREN0001_1499"/>
<protein>
    <submittedName>
        <fullName evidence="2">Uncharacterized protein</fullName>
    </submittedName>
</protein>
<evidence type="ECO:0000313" key="2">
    <source>
        <dbReference type="EMBL" id="EEN82569.1"/>
    </source>
</evidence>